<keyword evidence="2" id="KW-1185">Reference proteome</keyword>
<sequence>MEQTLEKCEGYLKLRKLADENIEHGWEDYRVNPKFDWVIERAKHYSDKLSVPINDILNSWVDGCDYSFMNYFQDANQPEINADKVRVFETIEDMLQAIGDKEFRCPSCDGVSTNPYSCNSGEEMSEGKICDWKVYGLFGDLGKGVHVYIKNKLKGEDIFMPLSWED</sequence>
<accession>A0A918D0T8</accession>
<name>A0A918D0T8_9BACI</name>
<dbReference type="RefSeq" id="WP_188856531.1">
    <property type="nucleotide sequence ID" value="NZ_BMOS01000007.1"/>
</dbReference>
<protein>
    <submittedName>
        <fullName evidence="1">Uncharacterized protein</fullName>
    </submittedName>
</protein>
<dbReference type="Proteomes" id="UP000624041">
    <property type="component" value="Unassembled WGS sequence"/>
</dbReference>
<organism evidence="1 2">
    <name type="scientific">Oceanobacillus indicireducens</name>
    <dbReference type="NCBI Taxonomy" id="1004261"/>
    <lineage>
        <taxon>Bacteria</taxon>
        <taxon>Bacillati</taxon>
        <taxon>Bacillota</taxon>
        <taxon>Bacilli</taxon>
        <taxon>Bacillales</taxon>
        <taxon>Bacillaceae</taxon>
        <taxon>Oceanobacillus</taxon>
    </lineage>
</organism>
<proteinExistence type="predicted"/>
<reference evidence="1" key="1">
    <citation type="journal article" date="2014" name="Int. J. Syst. Evol. Microbiol.">
        <title>Complete genome sequence of Corynebacterium casei LMG S-19264T (=DSM 44701T), isolated from a smear-ripened cheese.</title>
        <authorList>
            <consortium name="US DOE Joint Genome Institute (JGI-PGF)"/>
            <person name="Walter F."/>
            <person name="Albersmeier A."/>
            <person name="Kalinowski J."/>
            <person name="Ruckert C."/>
        </authorList>
    </citation>
    <scope>NUCLEOTIDE SEQUENCE</scope>
    <source>
        <strain evidence="1">JCM 17251</strain>
    </source>
</reference>
<reference evidence="1" key="2">
    <citation type="submission" date="2020-09" db="EMBL/GenBank/DDBJ databases">
        <authorList>
            <person name="Sun Q."/>
            <person name="Ohkuma M."/>
        </authorList>
    </citation>
    <scope>NUCLEOTIDE SEQUENCE</scope>
    <source>
        <strain evidence="1">JCM 17251</strain>
    </source>
</reference>
<gene>
    <name evidence="1" type="ORF">GCM10007971_13240</name>
</gene>
<dbReference type="AlphaFoldDB" id="A0A918D0T8"/>
<comment type="caution">
    <text evidence="1">The sequence shown here is derived from an EMBL/GenBank/DDBJ whole genome shotgun (WGS) entry which is preliminary data.</text>
</comment>
<evidence type="ECO:0000313" key="2">
    <source>
        <dbReference type="Proteomes" id="UP000624041"/>
    </source>
</evidence>
<dbReference type="EMBL" id="BMOS01000007">
    <property type="protein sequence ID" value="GGN54943.1"/>
    <property type="molecule type" value="Genomic_DNA"/>
</dbReference>
<evidence type="ECO:0000313" key="1">
    <source>
        <dbReference type="EMBL" id="GGN54943.1"/>
    </source>
</evidence>